<evidence type="ECO:0000313" key="5">
    <source>
        <dbReference type="WBParaSite" id="HNAJ_0000302501-mRNA-1"/>
    </source>
</evidence>
<dbReference type="InterPro" id="IPR036770">
    <property type="entry name" value="Ankyrin_rpt-contain_sf"/>
</dbReference>
<feature type="repeat" description="ANK" evidence="3">
    <location>
        <begin position="388"/>
        <end position="420"/>
    </location>
</feature>
<dbReference type="Pfam" id="PF13637">
    <property type="entry name" value="Ank_4"/>
    <property type="match status" value="1"/>
</dbReference>
<dbReference type="SUPFAM" id="SSF48403">
    <property type="entry name" value="Ankyrin repeat"/>
    <property type="match status" value="1"/>
</dbReference>
<dbReference type="Pfam" id="PF00023">
    <property type="entry name" value="Ank"/>
    <property type="match status" value="1"/>
</dbReference>
<proteinExistence type="predicted"/>
<dbReference type="PANTHER" id="PTHR24198">
    <property type="entry name" value="ANKYRIN REPEAT AND PROTEIN KINASE DOMAIN-CONTAINING PROTEIN"/>
    <property type="match status" value="1"/>
</dbReference>
<feature type="repeat" description="ANK" evidence="3">
    <location>
        <begin position="177"/>
        <end position="209"/>
    </location>
</feature>
<feature type="repeat" description="ANK" evidence="3">
    <location>
        <begin position="144"/>
        <end position="176"/>
    </location>
</feature>
<name>A0A0R3T7I7_RODNA</name>
<keyword evidence="2 3" id="KW-0040">ANK repeat</keyword>
<dbReference type="PANTHER" id="PTHR24198:SF165">
    <property type="entry name" value="ANKYRIN REPEAT-CONTAINING PROTEIN-RELATED"/>
    <property type="match status" value="1"/>
</dbReference>
<feature type="repeat" description="ANK" evidence="3">
    <location>
        <begin position="421"/>
        <end position="453"/>
    </location>
</feature>
<keyword evidence="1" id="KW-0677">Repeat</keyword>
<dbReference type="AlphaFoldDB" id="A0A0R3T7I7"/>
<feature type="repeat" description="ANK" evidence="3">
    <location>
        <begin position="78"/>
        <end position="110"/>
    </location>
</feature>
<accession>A0A0R3T7I7</accession>
<feature type="repeat" description="ANK" evidence="3">
    <location>
        <begin position="45"/>
        <end position="77"/>
    </location>
</feature>
<dbReference type="SMART" id="SM00248">
    <property type="entry name" value="ANK"/>
    <property type="match status" value="12"/>
</dbReference>
<feature type="region of interest" description="Disordered" evidence="4">
    <location>
        <begin position="500"/>
        <end position="532"/>
    </location>
</feature>
<evidence type="ECO:0000256" key="1">
    <source>
        <dbReference type="ARBA" id="ARBA00022737"/>
    </source>
</evidence>
<protein>
    <submittedName>
        <fullName evidence="5">ANK_REP_REGION domain-containing protein</fullName>
    </submittedName>
</protein>
<dbReference type="Pfam" id="PF12796">
    <property type="entry name" value="Ank_2"/>
    <property type="match status" value="3"/>
</dbReference>
<reference evidence="5" key="1">
    <citation type="submission" date="2017-02" db="UniProtKB">
        <authorList>
            <consortium name="WormBaseParasite"/>
        </authorList>
    </citation>
    <scope>IDENTIFICATION</scope>
</reference>
<feature type="repeat" description="ANK" evidence="3">
    <location>
        <begin position="111"/>
        <end position="143"/>
    </location>
</feature>
<evidence type="ECO:0000256" key="2">
    <source>
        <dbReference type="ARBA" id="ARBA00023043"/>
    </source>
</evidence>
<feature type="repeat" description="ANK" evidence="3">
    <location>
        <begin position="355"/>
        <end position="387"/>
    </location>
</feature>
<evidence type="ECO:0000256" key="4">
    <source>
        <dbReference type="SAM" id="MobiDB-lite"/>
    </source>
</evidence>
<dbReference type="PROSITE" id="PS50297">
    <property type="entry name" value="ANK_REP_REGION"/>
    <property type="match status" value="7"/>
</dbReference>
<feature type="repeat" description="ANK" evidence="3">
    <location>
        <begin position="267"/>
        <end position="299"/>
    </location>
</feature>
<dbReference type="PRINTS" id="PR01415">
    <property type="entry name" value="ANKYRIN"/>
</dbReference>
<dbReference type="Gene3D" id="1.25.40.20">
    <property type="entry name" value="Ankyrin repeat-containing domain"/>
    <property type="match status" value="5"/>
</dbReference>
<organism evidence="5">
    <name type="scientific">Rodentolepis nana</name>
    <name type="common">Dwarf tapeworm</name>
    <name type="synonym">Hymenolepis nana</name>
    <dbReference type="NCBI Taxonomy" id="102285"/>
    <lineage>
        <taxon>Eukaryota</taxon>
        <taxon>Metazoa</taxon>
        <taxon>Spiralia</taxon>
        <taxon>Lophotrochozoa</taxon>
        <taxon>Platyhelminthes</taxon>
        <taxon>Cestoda</taxon>
        <taxon>Eucestoda</taxon>
        <taxon>Cyclophyllidea</taxon>
        <taxon>Hymenolepididae</taxon>
        <taxon>Rodentolepis</taxon>
    </lineage>
</organism>
<evidence type="ECO:0000256" key="3">
    <source>
        <dbReference type="PROSITE-ProRule" id="PRU00023"/>
    </source>
</evidence>
<sequence length="554" mass="58604">LNHADQDGRTALCVAAFCVPQSALHSAVVAKLLQLGADPNIGDREHVTPLIGAANTGRRDVCELCLEADADVDLVDKSGRSALVAAVVNGHVEVVQLLLFWCAAVDTIDLNGRSVLSIAAACGHTQVVRQLLDRGLDEGHRDHMGATPLHLAAAAGHAEVVRLLLEAGSHPDEIDNVGQTPLLVACQADHVSVVYLLLKPAISVDTGADVDLIHELFDAMTMSRGGSGDLKHDSGDPHRVYDPLTTGGQDGFLGQAVLTTIDRPSMDGRSPLRVAALNNNIPLVKLLIALGADPDQQDAFGRTTLSVVVLEGLVKLVKVLLFTPTARFRSGSGDGGKKRQTTGLVGANPLIADDEGRFPLHIAAWQGDLALVHLLVQVGTPVDVRDKESRTPLHSAAWQNHAKTCGALIDLGANINTVCSQGASALCIAAQEGHLGVCELLLQRGANALQVDAYGRTPFKVAMKAGHGEICALLESYGAAPPPSSPTRSRHRWKQMTPIGATKSTQQTQSHRHHRQLHHSQQLQPRPDRENAAVDHNASGLAGFGGNTKMGSVY</sequence>
<dbReference type="PROSITE" id="PS50088">
    <property type="entry name" value="ANK_REPEAT"/>
    <property type="match status" value="9"/>
</dbReference>
<dbReference type="STRING" id="102285.A0A0R3T7I7"/>
<dbReference type="WBParaSite" id="HNAJ_0000302501-mRNA-1">
    <property type="protein sequence ID" value="HNAJ_0000302501-mRNA-1"/>
    <property type="gene ID" value="HNAJ_0000302501"/>
</dbReference>
<dbReference type="InterPro" id="IPR002110">
    <property type="entry name" value="Ankyrin_rpt"/>
</dbReference>